<dbReference type="KEGG" id="mls:MSLAZ_2649"/>
<dbReference type="CDD" id="cd06664">
    <property type="entry name" value="IscU_like"/>
    <property type="match status" value="1"/>
</dbReference>
<dbReference type="GO" id="GO:0016226">
    <property type="term" value="P:iron-sulfur cluster assembly"/>
    <property type="evidence" value="ECO:0007669"/>
    <property type="project" value="InterPro"/>
</dbReference>
<feature type="domain" description="NIF system FeS cluster assembly NifU N-terminal" evidence="2">
    <location>
        <begin position="46"/>
        <end position="167"/>
    </location>
</feature>
<feature type="compositionally biased region" description="Basic and acidic residues" evidence="1">
    <location>
        <begin position="1"/>
        <end position="12"/>
    </location>
</feature>
<keyword evidence="5" id="KW-1185">Reference proteome</keyword>
<dbReference type="InterPro" id="IPR034904">
    <property type="entry name" value="FSCA_dom_sf"/>
</dbReference>
<gene>
    <name evidence="4" type="ORF">MSLAZ_2649</name>
</gene>
<dbReference type="InterPro" id="IPR002744">
    <property type="entry name" value="MIP18-like"/>
</dbReference>
<evidence type="ECO:0000313" key="4">
    <source>
        <dbReference type="EMBL" id="AKB75910.1"/>
    </source>
</evidence>
<feature type="compositionally biased region" description="Basic residues" evidence="1">
    <location>
        <begin position="13"/>
        <end position="26"/>
    </location>
</feature>
<protein>
    <recommendedName>
        <fullName evidence="6">Scaffold protein</fullName>
    </recommendedName>
</protein>
<dbReference type="Pfam" id="PF01883">
    <property type="entry name" value="FeS_assembly_P"/>
    <property type="match status" value="1"/>
</dbReference>
<dbReference type="GO" id="GO:0005506">
    <property type="term" value="F:iron ion binding"/>
    <property type="evidence" value="ECO:0007669"/>
    <property type="project" value="InterPro"/>
</dbReference>
<evidence type="ECO:0000313" key="5">
    <source>
        <dbReference type="Proteomes" id="UP000033072"/>
    </source>
</evidence>
<name>A0A0E3WRY8_9EURY</name>
<dbReference type="AlphaFoldDB" id="A0A0E3WRY8"/>
<reference evidence="4 5" key="1">
    <citation type="submission" date="2014-07" db="EMBL/GenBank/DDBJ databases">
        <title>Methanogenic archaea and the global carbon cycle.</title>
        <authorList>
            <person name="Henriksen J.R."/>
            <person name="Luke J."/>
            <person name="Reinhart S."/>
            <person name="Benedict M.N."/>
            <person name="Youngblut N.D."/>
            <person name="Metcalf M.E."/>
            <person name="Whitaker R.J."/>
            <person name="Metcalf W.W."/>
        </authorList>
    </citation>
    <scope>NUCLEOTIDE SEQUENCE [LARGE SCALE GENOMIC DNA]</scope>
    <source>
        <strain evidence="4 5">Z-7289</strain>
    </source>
</reference>
<evidence type="ECO:0008006" key="6">
    <source>
        <dbReference type="Google" id="ProtNLM"/>
    </source>
</evidence>
<dbReference type="Proteomes" id="UP000033072">
    <property type="component" value="Chromosome"/>
</dbReference>
<dbReference type="SUPFAM" id="SSF117916">
    <property type="entry name" value="Fe-S cluster assembly (FSCA) domain-like"/>
    <property type="match status" value="1"/>
</dbReference>
<evidence type="ECO:0000259" key="3">
    <source>
        <dbReference type="Pfam" id="PF01883"/>
    </source>
</evidence>
<dbReference type="EMBL" id="CP009515">
    <property type="protein sequence ID" value="AKB75910.1"/>
    <property type="molecule type" value="Genomic_DNA"/>
</dbReference>
<dbReference type="Gene3D" id="3.30.300.130">
    <property type="entry name" value="Fe-S cluster assembly (FSCA)"/>
    <property type="match status" value="1"/>
</dbReference>
<feature type="domain" description="MIP18 family-like" evidence="3">
    <location>
        <begin position="179"/>
        <end position="248"/>
    </location>
</feature>
<dbReference type="PANTHER" id="PTHR10093">
    <property type="entry name" value="IRON-SULFUR CLUSTER ASSEMBLY ENZYME NIFU HOMOLOG"/>
    <property type="match status" value="1"/>
</dbReference>
<dbReference type="InterPro" id="IPR002871">
    <property type="entry name" value="NIF_FeS_clus_asmbl_NifU_N"/>
</dbReference>
<organism evidence="4 5">
    <name type="scientific">Methanosarcina lacustris Z-7289</name>
    <dbReference type="NCBI Taxonomy" id="1434111"/>
    <lineage>
        <taxon>Archaea</taxon>
        <taxon>Methanobacteriati</taxon>
        <taxon>Methanobacteriota</taxon>
        <taxon>Stenosarchaea group</taxon>
        <taxon>Methanomicrobia</taxon>
        <taxon>Methanosarcinales</taxon>
        <taxon>Methanosarcinaceae</taxon>
        <taxon>Methanosarcina</taxon>
    </lineage>
</organism>
<evidence type="ECO:0000256" key="1">
    <source>
        <dbReference type="SAM" id="MobiDB-lite"/>
    </source>
</evidence>
<feature type="region of interest" description="Disordered" evidence="1">
    <location>
        <begin position="1"/>
        <end position="30"/>
    </location>
</feature>
<dbReference type="PATRIC" id="fig|1434111.4.peg.3507"/>
<dbReference type="SUPFAM" id="SSF82649">
    <property type="entry name" value="SufE/NifU"/>
    <property type="match status" value="1"/>
</dbReference>
<accession>A0A0E3WRY8</accession>
<dbReference type="Gene3D" id="3.90.1010.10">
    <property type="match status" value="1"/>
</dbReference>
<dbReference type="STRING" id="1434111.MSLAZ_2649"/>
<dbReference type="Pfam" id="PF01592">
    <property type="entry name" value="NifU_N"/>
    <property type="match status" value="1"/>
</dbReference>
<proteinExistence type="predicted"/>
<dbReference type="HOGENOM" id="CLU_1302638_0_0_2"/>
<sequence>MRKNELKEEEKRTTRKGRKRKEKKRKERGERMIKVEKKGEGIKFPYSEKVLEHFRNPHNVGKIENPDGKGLEGSPACGDMVAVYIKVEPETKVIEDVKFESYGCASNIATGSVITDLAKGKTLDEAKKITWKQASEELGGLPPIKAHCSVLAVEGLRSAIRDYEEKHGLVTEKEPTTEEVIQRRLKHVMNPLTGLDIIRTNLILKTSVEAGVVRVVVDLPADHQFASAIKEDVMDKLGSLWDVERVDVVFTA</sequence>
<dbReference type="GO" id="GO:0051536">
    <property type="term" value="F:iron-sulfur cluster binding"/>
    <property type="evidence" value="ECO:0007669"/>
    <property type="project" value="InterPro"/>
</dbReference>
<dbReference type="FunFam" id="3.90.1010.10:FF:000011">
    <property type="entry name" value="Nitrogen fixation protein NifU"/>
    <property type="match status" value="1"/>
</dbReference>
<evidence type="ECO:0000259" key="2">
    <source>
        <dbReference type="Pfam" id="PF01592"/>
    </source>
</evidence>